<accession>A0A9P3GJ87</accession>
<name>A0A9P3GJ87_9APHY</name>
<evidence type="ECO:0000313" key="1">
    <source>
        <dbReference type="EMBL" id="GJE96140.1"/>
    </source>
</evidence>
<sequence>MSWAAYTSKRDKNSVQLWDDDAGGIYADVYSRTQVSALGFTASWPTCGHGLASIRLHVLAENAEEQSNVMFSVGLVTVEQSIDGSEVIKPAELSRGSAYFGGEPSDSISWWKLPFRRFRSQDFLACELTCDRQAARLALSRDGERISETLYISTREDVRSMRICIRVAPLGSRQGYDPTKACRASFRAKICCDICAPASSLHRPSTPLAPYVRSPPVFAGGTTLPLYIIDMVKAHLAALAARSRVLSSREDWIEHTALRRHALVCRDWAHTFRPLLHRYISLESQSQLQTFCDTAARTVLAPQLGTFVRKLSGKAGLSLELVLVGRTRPSLTVLDGLSWGAPHAPIAPPRIAQALAALLRPLRSLTQLELAHRRFTTFAQLTRVLHALPHLTAVRLRDIHCSRYGPVCGTIVDEVARKLCILESEDSFRACGAGLAPDAVKLALAPTSLSAVPAGAIDAAAAVLIAFLEVIQASEDPGRVEHRAWNHRWLSRRGDGKHTLELSLYPRYLEIWIRFASHPARSKLAQLPINLEVKLGPNFAISTGSGAQCALESALGTVDDAVGQLSAAQGFRFALDLGKLIGRDVSALQNDLGVWMPRLHSLNALPVIERLD</sequence>
<dbReference type="Proteomes" id="UP000703269">
    <property type="component" value="Unassembled WGS sequence"/>
</dbReference>
<protein>
    <submittedName>
        <fullName evidence="1">Uncharacterized protein</fullName>
    </submittedName>
</protein>
<dbReference type="EMBL" id="BPQB01000056">
    <property type="protein sequence ID" value="GJE96140.1"/>
    <property type="molecule type" value="Genomic_DNA"/>
</dbReference>
<organism evidence="1 2">
    <name type="scientific">Phanerochaete sordida</name>
    <dbReference type="NCBI Taxonomy" id="48140"/>
    <lineage>
        <taxon>Eukaryota</taxon>
        <taxon>Fungi</taxon>
        <taxon>Dikarya</taxon>
        <taxon>Basidiomycota</taxon>
        <taxon>Agaricomycotina</taxon>
        <taxon>Agaricomycetes</taxon>
        <taxon>Polyporales</taxon>
        <taxon>Phanerochaetaceae</taxon>
        <taxon>Phanerochaete</taxon>
    </lineage>
</organism>
<reference evidence="1 2" key="1">
    <citation type="submission" date="2021-08" db="EMBL/GenBank/DDBJ databases">
        <title>Draft Genome Sequence of Phanerochaete sordida strain YK-624.</title>
        <authorList>
            <person name="Mori T."/>
            <person name="Dohra H."/>
            <person name="Suzuki T."/>
            <person name="Kawagishi H."/>
            <person name="Hirai H."/>
        </authorList>
    </citation>
    <scope>NUCLEOTIDE SEQUENCE [LARGE SCALE GENOMIC DNA]</scope>
    <source>
        <strain evidence="1 2">YK-624</strain>
    </source>
</reference>
<keyword evidence="2" id="KW-1185">Reference proteome</keyword>
<evidence type="ECO:0000313" key="2">
    <source>
        <dbReference type="Proteomes" id="UP000703269"/>
    </source>
</evidence>
<dbReference type="AlphaFoldDB" id="A0A9P3GJ87"/>
<gene>
    <name evidence="1" type="ORF">PsYK624_123330</name>
</gene>
<proteinExistence type="predicted"/>
<comment type="caution">
    <text evidence="1">The sequence shown here is derived from an EMBL/GenBank/DDBJ whole genome shotgun (WGS) entry which is preliminary data.</text>
</comment>